<dbReference type="AlphaFoldDB" id="A0A3N6LU38"/>
<gene>
    <name evidence="1" type="ORF">EA472_22710</name>
</gene>
<evidence type="ECO:0000313" key="1">
    <source>
        <dbReference type="EMBL" id="RQG93748.1"/>
    </source>
</evidence>
<comment type="caution">
    <text evidence="1">The sequence shown here is derived from an EMBL/GenBank/DDBJ whole genome shotgun (WGS) entry which is preliminary data.</text>
</comment>
<evidence type="ECO:0000313" key="2">
    <source>
        <dbReference type="Proteomes" id="UP000281431"/>
    </source>
</evidence>
<dbReference type="OrthoDB" id="195449at2157"/>
<organism evidence="1 2">
    <name type="scientific">Natrarchaeobius chitinivorans</name>
    <dbReference type="NCBI Taxonomy" id="1679083"/>
    <lineage>
        <taxon>Archaea</taxon>
        <taxon>Methanobacteriati</taxon>
        <taxon>Methanobacteriota</taxon>
        <taxon>Stenosarchaea group</taxon>
        <taxon>Halobacteria</taxon>
        <taxon>Halobacteriales</taxon>
        <taxon>Natrialbaceae</taxon>
        <taxon>Natrarchaeobius</taxon>
    </lineage>
</organism>
<dbReference type="EMBL" id="REFZ01000069">
    <property type="protein sequence ID" value="RQG93748.1"/>
    <property type="molecule type" value="Genomic_DNA"/>
</dbReference>
<dbReference type="Proteomes" id="UP000281431">
    <property type="component" value="Unassembled WGS sequence"/>
</dbReference>
<proteinExistence type="predicted"/>
<name>A0A3N6LU38_NATCH</name>
<protein>
    <submittedName>
        <fullName evidence="1">Uncharacterized protein</fullName>
    </submittedName>
</protein>
<sequence length="197" mass="21979">MLEPILDHIYELAAVGIAGLGAARFYYGPQFYEIPWQPLRRVFIPMAHAVAKHKLGDEFYAAYETSRREHVATLDVPHEDVVADLEEAGYLVEPLAALKTDWNGNTEVASYARHYGSKPFPGAPEWLCKRQVHVTLFEAPGGGTIVTAHAEANSWRWDLVEEHYRGVGMDIDYGRQEAAQDLGIDPQPSAISDIDES</sequence>
<accession>A0A3N6LU38</accession>
<keyword evidence="2" id="KW-1185">Reference proteome</keyword>
<reference evidence="1 2" key="1">
    <citation type="submission" date="2018-10" db="EMBL/GenBank/DDBJ databases">
        <title>Natrarchaeobius chitinivorans gen. nov., sp. nov., and Natrarchaeobius haloalkaliphilus sp. nov., alkaliphilic, chitin-utilizing haloarchaea from hypersaline alkaline lakes.</title>
        <authorList>
            <person name="Sorokin D.Y."/>
            <person name="Elcheninov A.G."/>
            <person name="Kostrikina N.A."/>
            <person name="Bale N.J."/>
            <person name="Sinninghe Damste J.S."/>
            <person name="Khijniak T.V."/>
            <person name="Kublanov I.V."/>
            <person name="Toshchakov S.V."/>
        </authorList>
    </citation>
    <scope>NUCLEOTIDE SEQUENCE [LARGE SCALE GENOMIC DNA]</scope>
    <source>
        <strain evidence="1 2">AArcht7</strain>
    </source>
</reference>